<dbReference type="AlphaFoldDB" id="A0A1I4QJJ2"/>
<dbReference type="InterPro" id="IPR052514">
    <property type="entry name" value="SAM-dependent_MTase"/>
</dbReference>
<sequence>MINALLPKLLQPLTRSLTTHRFLHPYLWRYLIRVRNHFATVEEDCEFVTTIEKTIRVRTKLSDHIESQLFWQGFQEADEGVLRLIYKYLPRDGIFFDIGANIGSLTLVGAKIASAGQIYAFEPSDHHCARLTYNLSLNNFANVTLIKKGLYNAAGTATLYRPSTDEMINNSGAASLYPNTAIAEKLFNEKIELIKLDDFVKEQHIFRIDLIKIDIEGSEYNALLGGVTTLKRFRPVVLIELDQDNLHRAGCTSADILNFWYDLNYQVSRIDINGEVTPVNSEADLGRHQNLLCQPQT</sequence>
<dbReference type="PANTHER" id="PTHR34203">
    <property type="entry name" value="METHYLTRANSFERASE, FKBM FAMILY PROTEIN"/>
    <property type="match status" value="1"/>
</dbReference>
<dbReference type="GO" id="GO:0032259">
    <property type="term" value="P:methylation"/>
    <property type="evidence" value="ECO:0007669"/>
    <property type="project" value="UniProtKB-KW"/>
</dbReference>
<dbReference type="Proteomes" id="UP000199561">
    <property type="component" value="Unassembled WGS sequence"/>
</dbReference>
<reference evidence="3 4" key="1">
    <citation type="submission" date="2016-10" db="EMBL/GenBank/DDBJ databases">
        <authorList>
            <person name="de Groot N.N."/>
        </authorList>
    </citation>
    <scope>NUCLEOTIDE SEQUENCE [LARGE SCALE GENOMIC DNA]</scope>
    <source>
        <strain evidence="3 4">Nm146</strain>
    </source>
</reference>
<evidence type="ECO:0000313" key="4">
    <source>
        <dbReference type="Proteomes" id="UP000199561"/>
    </source>
</evidence>
<dbReference type="STRING" id="52442.SAMN05421880_11536"/>
<keyword evidence="3" id="KW-0808">Transferase</keyword>
<dbReference type="Proteomes" id="UP000601736">
    <property type="component" value="Unassembled WGS sequence"/>
</dbReference>
<dbReference type="NCBIfam" id="TIGR01444">
    <property type="entry name" value="fkbM_fam"/>
    <property type="match status" value="1"/>
</dbReference>
<dbReference type="Pfam" id="PF05050">
    <property type="entry name" value="Methyltransf_21"/>
    <property type="match status" value="1"/>
</dbReference>
<keyword evidence="4" id="KW-1185">Reference proteome</keyword>
<dbReference type="SUPFAM" id="SSF53335">
    <property type="entry name" value="S-adenosyl-L-methionine-dependent methyltransferases"/>
    <property type="match status" value="1"/>
</dbReference>
<name>A0A1I4QJJ2_9PROT</name>
<evidence type="ECO:0000313" key="3">
    <source>
        <dbReference type="EMBL" id="SFM39793.1"/>
    </source>
</evidence>
<keyword evidence="3" id="KW-0489">Methyltransferase</keyword>
<proteinExistence type="predicted"/>
<accession>A0A1I4QJJ2</accession>
<dbReference type="OrthoDB" id="7016221at2"/>
<dbReference type="GO" id="GO:0008168">
    <property type="term" value="F:methyltransferase activity"/>
    <property type="evidence" value="ECO:0007669"/>
    <property type="project" value="UniProtKB-KW"/>
</dbReference>
<dbReference type="EMBL" id="FOUF01000015">
    <property type="protein sequence ID" value="SFM39793.1"/>
    <property type="molecule type" value="Genomic_DNA"/>
</dbReference>
<dbReference type="InterPro" id="IPR029063">
    <property type="entry name" value="SAM-dependent_MTases_sf"/>
</dbReference>
<evidence type="ECO:0000313" key="2">
    <source>
        <dbReference type="EMBL" id="CAE6511917.1"/>
    </source>
</evidence>
<dbReference type="InterPro" id="IPR006342">
    <property type="entry name" value="FkbM_mtfrase"/>
</dbReference>
<evidence type="ECO:0000259" key="1">
    <source>
        <dbReference type="Pfam" id="PF05050"/>
    </source>
</evidence>
<dbReference type="Gene3D" id="3.40.50.150">
    <property type="entry name" value="Vaccinia Virus protein VP39"/>
    <property type="match status" value="1"/>
</dbReference>
<protein>
    <submittedName>
        <fullName evidence="2">Methyltransferase FkbM</fullName>
    </submittedName>
    <submittedName>
        <fullName evidence="3">Methyltransferase, FkbM family</fullName>
    </submittedName>
</protein>
<dbReference type="PANTHER" id="PTHR34203:SF15">
    <property type="entry name" value="SLL1173 PROTEIN"/>
    <property type="match status" value="1"/>
</dbReference>
<feature type="domain" description="Methyltransferase FkbM" evidence="1">
    <location>
        <begin position="97"/>
        <end position="266"/>
    </location>
</feature>
<reference evidence="2" key="2">
    <citation type="submission" date="2021-02" db="EMBL/GenBank/DDBJ databases">
        <authorList>
            <person name="Han P."/>
        </authorList>
    </citation>
    <scope>NUCLEOTIDE SEQUENCE</scope>
    <source>
        <strain evidence="2">Nitrosomonas nitrosa 18-3D</strain>
    </source>
</reference>
<organism evidence="3 4">
    <name type="scientific">Nitrosomonas nitrosa</name>
    <dbReference type="NCBI Taxonomy" id="52442"/>
    <lineage>
        <taxon>Bacteria</taxon>
        <taxon>Pseudomonadati</taxon>
        <taxon>Pseudomonadota</taxon>
        <taxon>Betaproteobacteria</taxon>
        <taxon>Nitrosomonadales</taxon>
        <taxon>Nitrosomonadaceae</taxon>
        <taxon>Nitrosomonas</taxon>
    </lineage>
</organism>
<dbReference type="EMBL" id="CAJNAP010000034">
    <property type="protein sequence ID" value="CAE6511917.1"/>
    <property type="molecule type" value="Genomic_DNA"/>
</dbReference>
<gene>
    <name evidence="2" type="ORF">NMYAN_40030</name>
    <name evidence="3" type="ORF">SAMN05421880_11536</name>
</gene>
<dbReference type="RefSeq" id="WP_090669043.1">
    <property type="nucleotide sequence ID" value="NZ_CAJNAP010000034.1"/>
</dbReference>